<protein>
    <submittedName>
        <fullName evidence="2">Formate dehydrogenase</fullName>
    </submittedName>
</protein>
<dbReference type="RefSeq" id="WP_136863383.1">
    <property type="nucleotide sequence ID" value="NZ_SWCJ01000006.1"/>
</dbReference>
<comment type="caution">
    <text evidence="2">The sequence shown here is derived from an EMBL/GenBank/DDBJ whole genome shotgun (WGS) entry which is preliminary data.</text>
</comment>
<organism evidence="2 3">
    <name type="scientific">Ferrimonas aestuarii</name>
    <dbReference type="NCBI Taxonomy" id="2569539"/>
    <lineage>
        <taxon>Bacteria</taxon>
        <taxon>Pseudomonadati</taxon>
        <taxon>Pseudomonadota</taxon>
        <taxon>Gammaproteobacteria</taxon>
        <taxon>Alteromonadales</taxon>
        <taxon>Ferrimonadaceae</taxon>
        <taxon>Ferrimonas</taxon>
    </lineage>
</organism>
<reference evidence="2 3" key="1">
    <citation type="submission" date="2019-04" db="EMBL/GenBank/DDBJ databases">
        <authorList>
            <person name="Hwang J.C."/>
        </authorList>
    </citation>
    <scope>NUCLEOTIDE SEQUENCE [LARGE SCALE GENOMIC DNA]</scope>
    <source>
        <strain evidence="2 3">IMCC35002</strain>
    </source>
</reference>
<dbReference type="InterPro" id="IPR014177">
    <property type="entry name" value="Formate_DH_TAT-contain"/>
</dbReference>
<proteinExistence type="predicted"/>
<sequence>MKSREQQRRSLLKALGVGSFTLVSGTAIASSPVVVKPSSNKQTRYQATDHVQSYYQTLKD</sequence>
<accession>A0A4U1BQE2</accession>
<feature type="chain" id="PRO_5020650032" evidence="1">
    <location>
        <begin position="30"/>
        <end position="60"/>
    </location>
</feature>
<name>A0A4U1BQE2_9GAMM</name>
<dbReference type="Proteomes" id="UP000305675">
    <property type="component" value="Unassembled WGS sequence"/>
</dbReference>
<gene>
    <name evidence="2" type="ORF">FCL42_10550</name>
</gene>
<dbReference type="EMBL" id="SWCJ01000006">
    <property type="protein sequence ID" value="TKB54997.1"/>
    <property type="molecule type" value="Genomic_DNA"/>
</dbReference>
<keyword evidence="3" id="KW-1185">Reference proteome</keyword>
<evidence type="ECO:0000313" key="3">
    <source>
        <dbReference type="Proteomes" id="UP000305675"/>
    </source>
</evidence>
<dbReference type="PIRSF" id="PIRSF036704">
    <property type="entry name" value="UCP036704"/>
    <property type="match status" value="1"/>
</dbReference>
<evidence type="ECO:0000256" key="1">
    <source>
        <dbReference type="SAM" id="SignalP"/>
    </source>
</evidence>
<feature type="signal peptide" evidence="1">
    <location>
        <begin position="1"/>
        <end position="29"/>
    </location>
</feature>
<evidence type="ECO:0000313" key="2">
    <source>
        <dbReference type="EMBL" id="TKB54997.1"/>
    </source>
</evidence>
<keyword evidence="1" id="KW-0732">Signal</keyword>
<dbReference type="AlphaFoldDB" id="A0A4U1BQE2"/>